<dbReference type="Gene3D" id="1.10.10.60">
    <property type="entry name" value="Homeodomain-like"/>
    <property type="match status" value="1"/>
</dbReference>
<dbReference type="InterPro" id="IPR002078">
    <property type="entry name" value="Sigma_54_int"/>
</dbReference>
<feature type="modified residue" description="4-aspartylphosphate" evidence="6">
    <location>
        <position position="66"/>
    </location>
</feature>
<dbReference type="SUPFAM" id="SSF52540">
    <property type="entry name" value="P-loop containing nucleoside triphosphate hydrolases"/>
    <property type="match status" value="1"/>
</dbReference>
<dbReference type="InterPro" id="IPR011006">
    <property type="entry name" value="CheY-like_superfamily"/>
</dbReference>
<evidence type="ECO:0000256" key="3">
    <source>
        <dbReference type="ARBA" id="ARBA00023015"/>
    </source>
</evidence>
<protein>
    <submittedName>
        <fullName evidence="9">Sigma-54 dependent transcriptional regulator</fullName>
    </submittedName>
</protein>
<dbReference type="PANTHER" id="PTHR32071">
    <property type="entry name" value="TRANSCRIPTIONAL REGULATORY PROTEIN"/>
    <property type="match status" value="1"/>
</dbReference>
<dbReference type="Proteomes" id="UP001221838">
    <property type="component" value="Unassembled WGS sequence"/>
</dbReference>
<dbReference type="Gene3D" id="3.40.50.2300">
    <property type="match status" value="1"/>
</dbReference>
<evidence type="ECO:0000313" key="10">
    <source>
        <dbReference type="Proteomes" id="UP001221838"/>
    </source>
</evidence>
<feature type="domain" description="Sigma-54 factor interaction" evidence="7">
    <location>
        <begin position="156"/>
        <end position="385"/>
    </location>
</feature>
<keyword evidence="4" id="KW-0238">DNA-binding</keyword>
<dbReference type="SUPFAM" id="SSF46689">
    <property type="entry name" value="Homeodomain-like"/>
    <property type="match status" value="1"/>
</dbReference>
<evidence type="ECO:0000256" key="1">
    <source>
        <dbReference type="ARBA" id="ARBA00022741"/>
    </source>
</evidence>
<evidence type="ECO:0000256" key="6">
    <source>
        <dbReference type="PROSITE-ProRule" id="PRU00169"/>
    </source>
</evidence>
<dbReference type="InterPro" id="IPR003593">
    <property type="entry name" value="AAA+_ATPase"/>
</dbReference>
<dbReference type="InterPro" id="IPR002197">
    <property type="entry name" value="HTH_Fis"/>
</dbReference>
<keyword evidence="1" id="KW-0547">Nucleotide-binding</keyword>
<keyword evidence="10" id="KW-1185">Reference proteome</keyword>
<organism evidence="9 10">
    <name type="scientific">Stigmatella ashevillensis</name>
    <dbReference type="NCBI Taxonomy" id="2995309"/>
    <lineage>
        <taxon>Bacteria</taxon>
        <taxon>Pseudomonadati</taxon>
        <taxon>Myxococcota</taxon>
        <taxon>Myxococcia</taxon>
        <taxon>Myxococcales</taxon>
        <taxon>Cystobacterineae</taxon>
        <taxon>Archangiaceae</taxon>
        <taxon>Stigmatella</taxon>
    </lineage>
</organism>
<dbReference type="PROSITE" id="PS00688">
    <property type="entry name" value="SIGMA54_INTERACT_3"/>
    <property type="match status" value="1"/>
</dbReference>
<dbReference type="Pfam" id="PF00158">
    <property type="entry name" value="Sigma54_activat"/>
    <property type="match status" value="1"/>
</dbReference>
<accession>A0ABT5DH31</accession>
<dbReference type="InterPro" id="IPR058031">
    <property type="entry name" value="AAA_lid_NorR"/>
</dbReference>
<dbReference type="RefSeq" id="WP_272142130.1">
    <property type="nucleotide sequence ID" value="NZ_JAQNDM010000002.1"/>
</dbReference>
<dbReference type="Pfam" id="PF02954">
    <property type="entry name" value="HTH_8"/>
    <property type="match status" value="1"/>
</dbReference>
<evidence type="ECO:0000256" key="2">
    <source>
        <dbReference type="ARBA" id="ARBA00022840"/>
    </source>
</evidence>
<keyword evidence="6" id="KW-0597">Phosphoprotein</keyword>
<dbReference type="Gene3D" id="1.10.8.60">
    <property type="match status" value="1"/>
</dbReference>
<dbReference type="InterPro" id="IPR009057">
    <property type="entry name" value="Homeodomain-like_sf"/>
</dbReference>
<dbReference type="PROSITE" id="PS00676">
    <property type="entry name" value="SIGMA54_INTERACT_2"/>
    <property type="match status" value="1"/>
</dbReference>
<dbReference type="PROSITE" id="PS50045">
    <property type="entry name" value="SIGMA54_INTERACT_4"/>
    <property type="match status" value="1"/>
</dbReference>
<dbReference type="SUPFAM" id="SSF52172">
    <property type="entry name" value="CheY-like"/>
    <property type="match status" value="1"/>
</dbReference>
<dbReference type="Pfam" id="PF00072">
    <property type="entry name" value="Response_reg"/>
    <property type="match status" value="1"/>
</dbReference>
<dbReference type="EMBL" id="JAQNDM010000002">
    <property type="protein sequence ID" value="MDC0712068.1"/>
    <property type="molecule type" value="Genomic_DNA"/>
</dbReference>
<dbReference type="InterPro" id="IPR025943">
    <property type="entry name" value="Sigma_54_int_dom_ATP-bd_2"/>
</dbReference>
<feature type="domain" description="Response regulatory" evidence="8">
    <location>
        <begin position="17"/>
        <end position="131"/>
    </location>
</feature>
<name>A0ABT5DH31_9BACT</name>
<dbReference type="InterPro" id="IPR025662">
    <property type="entry name" value="Sigma_54_int_dom_ATP-bd_1"/>
</dbReference>
<comment type="caution">
    <text evidence="9">The sequence shown here is derived from an EMBL/GenBank/DDBJ whole genome shotgun (WGS) entry which is preliminary data.</text>
</comment>
<keyword evidence="3" id="KW-0805">Transcription regulation</keyword>
<dbReference type="InterPro" id="IPR027417">
    <property type="entry name" value="P-loop_NTPase"/>
</dbReference>
<evidence type="ECO:0000259" key="8">
    <source>
        <dbReference type="PROSITE" id="PS50110"/>
    </source>
</evidence>
<reference evidence="9 10" key="1">
    <citation type="submission" date="2022-11" db="EMBL/GenBank/DDBJ databases">
        <title>Minimal conservation of predation-associated metabolite biosynthetic gene clusters underscores biosynthetic potential of Myxococcota including descriptions for ten novel species: Archangium lansinium sp. nov., Myxococcus landrumus sp. nov., Nannocystis bai.</title>
        <authorList>
            <person name="Ahearne A."/>
            <person name="Stevens C."/>
            <person name="Dowd S."/>
        </authorList>
    </citation>
    <scope>NUCLEOTIDE SEQUENCE [LARGE SCALE GENOMIC DNA]</scope>
    <source>
        <strain evidence="9 10">NCWAL01</strain>
    </source>
</reference>
<sequence length="468" mass="50815">MESPSGAASAAESSPMRVLVVDDERNIRNTLRICLEGFGCKVREATTPESALAALAQGPADLAFVDLRLGTASGLELVPRLLAESPGLDIVLITAYATFDTAVEAMKRGARDYLPKPFTPAQIRHVVDRARAHRELASRLGELEGQLAQTAPEATLETASPAMHAAIGLITRAAASEAAVLLRGESGTGKGVLARALHSMSPRRKRPFVTVNCPTLSEQLLASELFGHVRGAFTGAVRDQPGRVEQAEGGTLFLDEVAEMSPALQAQLLRFLQDKQFERLGEGRTRRADVRVVAATNRDLEKDVAEGRFREDLLYRLNVVEVKLPALRERPEDLLPLARRFVAFFARAAKRPPPEMSPATEAMLLAYGWPGNVRELRNAIERALIVWPAEVLAPQAFPERIAAAAGSLVTLGGPHTLEEVEREHILRVMASAPTLDEAARLLGIDASTLWRKRKKYESPPEPPGKGEA</sequence>
<dbReference type="SMART" id="SM00448">
    <property type="entry name" value="REC"/>
    <property type="match status" value="1"/>
</dbReference>
<proteinExistence type="predicted"/>
<dbReference type="PROSITE" id="PS50110">
    <property type="entry name" value="RESPONSE_REGULATORY"/>
    <property type="match status" value="1"/>
</dbReference>
<dbReference type="Pfam" id="PF25601">
    <property type="entry name" value="AAA_lid_14"/>
    <property type="match status" value="1"/>
</dbReference>
<dbReference type="Gene3D" id="3.40.50.300">
    <property type="entry name" value="P-loop containing nucleotide triphosphate hydrolases"/>
    <property type="match status" value="1"/>
</dbReference>
<keyword evidence="2" id="KW-0067">ATP-binding</keyword>
<dbReference type="CDD" id="cd00009">
    <property type="entry name" value="AAA"/>
    <property type="match status" value="1"/>
</dbReference>
<evidence type="ECO:0000256" key="4">
    <source>
        <dbReference type="ARBA" id="ARBA00023125"/>
    </source>
</evidence>
<evidence type="ECO:0000313" key="9">
    <source>
        <dbReference type="EMBL" id="MDC0712068.1"/>
    </source>
</evidence>
<dbReference type="PROSITE" id="PS00675">
    <property type="entry name" value="SIGMA54_INTERACT_1"/>
    <property type="match status" value="1"/>
</dbReference>
<keyword evidence="5" id="KW-0804">Transcription</keyword>
<dbReference type="SMART" id="SM00382">
    <property type="entry name" value="AAA"/>
    <property type="match status" value="1"/>
</dbReference>
<dbReference type="InterPro" id="IPR001789">
    <property type="entry name" value="Sig_transdc_resp-reg_receiver"/>
</dbReference>
<dbReference type="PANTHER" id="PTHR32071:SF113">
    <property type="entry name" value="ALGINATE BIOSYNTHESIS TRANSCRIPTIONAL REGULATORY PROTEIN ALGB"/>
    <property type="match status" value="1"/>
</dbReference>
<dbReference type="InterPro" id="IPR025944">
    <property type="entry name" value="Sigma_54_int_dom_CS"/>
</dbReference>
<evidence type="ECO:0000256" key="5">
    <source>
        <dbReference type="ARBA" id="ARBA00023163"/>
    </source>
</evidence>
<evidence type="ECO:0000259" key="7">
    <source>
        <dbReference type="PROSITE" id="PS50045"/>
    </source>
</evidence>
<gene>
    <name evidence="9" type="ORF">POL68_26605</name>
</gene>